<name>A0A0F9P3C1_9ZZZZ</name>
<gene>
    <name evidence="1" type="ORF">LCGC14_0951290</name>
</gene>
<dbReference type="EMBL" id="LAZR01003386">
    <property type="protein sequence ID" value="KKN18887.1"/>
    <property type="molecule type" value="Genomic_DNA"/>
</dbReference>
<comment type="caution">
    <text evidence="1">The sequence shown here is derived from an EMBL/GenBank/DDBJ whole genome shotgun (WGS) entry which is preliminary data.</text>
</comment>
<accession>A0A0F9P3C1</accession>
<sequence>MTQNPFFKPDVYSFEFKILSDDTFNIKIKFVRTKDGMVIIIKPNNSKIHLTLIIDNNEFESHITEEGKTKVKILNTKIKVPYGDLAANHLDNERYKNTILKNLRDIKPKEKLYYINNPLQFYKKILLFLLKTKTFILDCKESSKGYKIEINLNLRKKILNRLNKLIKKNIKKIRARKLLNICRVQKIYLDEIKTRDGKSVILLHDKLYALIKTPIVDDLKNFDFQYYDFIEKFFDILRKNLPGIEDDPYLFSIKKFLNELFKREPFFF</sequence>
<dbReference type="AlphaFoldDB" id="A0A0F9P3C1"/>
<proteinExistence type="predicted"/>
<evidence type="ECO:0000313" key="1">
    <source>
        <dbReference type="EMBL" id="KKN18887.1"/>
    </source>
</evidence>
<organism evidence="1">
    <name type="scientific">marine sediment metagenome</name>
    <dbReference type="NCBI Taxonomy" id="412755"/>
    <lineage>
        <taxon>unclassified sequences</taxon>
        <taxon>metagenomes</taxon>
        <taxon>ecological metagenomes</taxon>
    </lineage>
</organism>
<reference evidence="1" key="1">
    <citation type="journal article" date="2015" name="Nature">
        <title>Complex archaea that bridge the gap between prokaryotes and eukaryotes.</title>
        <authorList>
            <person name="Spang A."/>
            <person name="Saw J.H."/>
            <person name="Jorgensen S.L."/>
            <person name="Zaremba-Niedzwiedzka K."/>
            <person name="Martijn J."/>
            <person name="Lind A.E."/>
            <person name="van Eijk R."/>
            <person name="Schleper C."/>
            <person name="Guy L."/>
            <person name="Ettema T.J."/>
        </authorList>
    </citation>
    <scope>NUCLEOTIDE SEQUENCE</scope>
</reference>
<protein>
    <submittedName>
        <fullName evidence="1">Uncharacterized protein</fullName>
    </submittedName>
</protein>